<dbReference type="SUPFAM" id="SSF46785">
    <property type="entry name" value="Winged helix' DNA-binding domain"/>
    <property type="match status" value="1"/>
</dbReference>
<evidence type="ECO:0000256" key="3">
    <source>
        <dbReference type="ARBA" id="ARBA00023163"/>
    </source>
</evidence>
<dbReference type="InterPro" id="IPR014757">
    <property type="entry name" value="Tscrpt_reg_IclR_C"/>
</dbReference>
<dbReference type="AlphaFoldDB" id="A0A7X0IUN3"/>
<dbReference type="InterPro" id="IPR036390">
    <property type="entry name" value="WH_DNA-bd_sf"/>
</dbReference>
<dbReference type="InterPro" id="IPR050707">
    <property type="entry name" value="HTH_MetabolicPath_Reg"/>
</dbReference>
<dbReference type="PANTHER" id="PTHR30136">
    <property type="entry name" value="HELIX-TURN-HELIX TRANSCRIPTIONAL REGULATOR, ICLR FAMILY"/>
    <property type="match status" value="1"/>
</dbReference>
<sequence>MSTIGKALSLLDTLSRLDKEAGLTDIANLCALDKATARRFLVELEKHGFVEQDPDTRRYRVGSAPVRLARIREARFPFLRVAIPFIQALAGSSTETVHLSEFSGGQLSTIYVEDSSWAHRIIVEVGSLLPFHATASGLAFLAFCPPAEIGAFLKKPLEKYTDHTVVDPQLIRGMLDETAARGFSISHQGLEAGVISTAAPVCGPNGRPIGCVAIAAPLSRTTNAGIYEFGAQAVATANAISEKYYGSEKPLGTNAKSGGRINEPHGSLAQNSRHRNR</sequence>
<dbReference type="InterPro" id="IPR005471">
    <property type="entry name" value="Tscrpt_reg_IclR_N"/>
</dbReference>
<gene>
    <name evidence="7" type="ORF">GGD46_003295</name>
</gene>
<keyword evidence="1" id="KW-0805">Transcription regulation</keyword>
<organism evidence="7 8">
    <name type="scientific">Rhizobium lusitanum</name>
    <dbReference type="NCBI Taxonomy" id="293958"/>
    <lineage>
        <taxon>Bacteria</taxon>
        <taxon>Pseudomonadati</taxon>
        <taxon>Pseudomonadota</taxon>
        <taxon>Alphaproteobacteria</taxon>
        <taxon>Hyphomicrobiales</taxon>
        <taxon>Rhizobiaceae</taxon>
        <taxon>Rhizobium/Agrobacterium group</taxon>
        <taxon>Rhizobium</taxon>
    </lineage>
</organism>
<dbReference type="GO" id="GO:0003677">
    <property type="term" value="F:DNA binding"/>
    <property type="evidence" value="ECO:0007669"/>
    <property type="project" value="UniProtKB-KW"/>
</dbReference>
<dbReference type="RefSeq" id="WP_184705542.1">
    <property type="nucleotide sequence ID" value="NZ_JACHBG010000006.1"/>
</dbReference>
<dbReference type="Pfam" id="PF01614">
    <property type="entry name" value="IclR_C"/>
    <property type="match status" value="1"/>
</dbReference>
<comment type="caution">
    <text evidence="7">The sequence shown here is derived from an EMBL/GenBank/DDBJ whole genome shotgun (WGS) entry which is preliminary data.</text>
</comment>
<feature type="domain" description="IclR-ED" evidence="6">
    <location>
        <begin position="64"/>
        <end position="246"/>
    </location>
</feature>
<evidence type="ECO:0000259" key="6">
    <source>
        <dbReference type="PROSITE" id="PS51078"/>
    </source>
</evidence>
<dbReference type="PROSITE" id="PS51078">
    <property type="entry name" value="ICLR_ED"/>
    <property type="match status" value="1"/>
</dbReference>
<dbReference type="GO" id="GO:0003700">
    <property type="term" value="F:DNA-binding transcription factor activity"/>
    <property type="evidence" value="ECO:0007669"/>
    <property type="project" value="TreeGrafter"/>
</dbReference>
<keyword evidence="2 7" id="KW-0238">DNA-binding</keyword>
<accession>A0A7X0IUN3</accession>
<dbReference type="EMBL" id="JACHBG010000006">
    <property type="protein sequence ID" value="MBB6486001.1"/>
    <property type="molecule type" value="Genomic_DNA"/>
</dbReference>
<evidence type="ECO:0000313" key="7">
    <source>
        <dbReference type="EMBL" id="MBB6486001.1"/>
    </source>
</evidence>
<dbReference type="InterPro" id="IPR029016">
    <property type="entry name" value="GAF-like_dom_sf"/>
</dbReference>
<dbReference type="InterPro" id="IPR036388">
    <property type="entry name" value="WH-like_DNA-bd_sf"/>
</dbReference>
<dbReference type="Gene3D" id="1.10.10.10">
    <property type="entry name" value="Winged helix-like DNA-binding domain superfamily/Winged helix DNA-binding domain"/>
    <property type="match status" value="1"/>
</dbReference>
<protein>
    <submittedName>
        <fullName evidence="7">DNA-binding IclR family transcriptional regulator</fullName>
    </submittedName>
</protein>
<name>A0A7X0IUN3_9HYPH</name>
<dbReference type="PROSITE" id="PS51077">
    <property type="entry name" value="HTH_ICLR"/>
    <property type="match status" value="1"/>
</dbReference>
<evidence type="ECO:0000256" key="2">
    <source>
        <dbReference type="ARBA" id="ARBA00023125"/>
    </source>
</evidence>
<dbReference type="Gene3D" id="3.30.450.40">
    <property type="match status" value="1"/>
</dbReference>
<evidence type="ECO:0000259" key="5">
    <source>
        <dbReference type="PROSITE" id="PS51077"/>
    </source>
</evidence>
<dbReference type="Proteomes" id="UP000565576">
    <property type="component" value="Unassembled WGS sequence"/>
</dbReference>
<dbReference type="SMART" id="SM00346">
    <property type="entry name" value="HTH_ICLR"/>
    <property type="match status" value="1"/>
</dbReference>
<proteinExistence type="predicted"/>
<evidence type="ECO:0000313" key="8">
    <source>
        <dbReference type="Proteomes" id="UP000565576"/>
    </source>
</evidence>
<keyword evidence="3" id="KW-0804">Transcription</keyword>
<evidence type="ECO:0000256" key="1">
    <source>
        <dbReference type="ARBA" id="ARBA00023015"/>
    </source>
</evidence>
<feature type="region of interest" description="Disordered" evidence="4">
    <location>
        <begin position="251"/>
        <end position="277"/>
    </location>
</feature>
<dbReference type="PANTHER" id="PTHR30136:SF24">
    <property type="entry name" value="HTH-TYPE TRANSCRIPTIONAL REPRESSOR ALLR"/>
    <property type="match status" value="1"/>
</dbReference>
<reference evidence="7 8" key="1">
    <citation type="submission" date="2020-08" db="EMBL/GenBank/DDBJ databases">
        <title>Genomic Encyclopedia of Type Strains, Phase IV (KMG-V): Genome sequencing to study the core and pangenomes of soil and plant-associated prokaryotes.</title>
        <authorList>
            <person name="Whitman W."/>
        </authorList>
    </citation>
    <scope>NUCLEOTIDE SEQUENCE [LARGE SCALE GENOMIC DNA]</scope>
    <source>
        <strain evidence="7 8">SEMIA 4060</strain>
    </source>
</reference>
<evidence type="ECO:0000256" key="4">
    <source>
        <dbReference type="SAM" id="MobiDB-lite"/>
    </source>
</evidence>
<dbReference type="Pfam" id="PF09339">
    <property type="entry name" value="HTH_IclR"/>
    <property type="match status" value="1"/>
</dbReference>
<dbReference type="SUPFAM" id="SSF55781">
    <property type="entry name" value="GAF domain-like"/>
    <property type="match status" value="1"/>
</dbReference>
<dbReference type="GO" id="GO:0045892">
    <property type="term" value="P:negative regulation of DNA-templated transcription"/>
    <property type="evidence" value="ECO:0007669"/>
    <property type="project" value="TreeGrafter"/>
</dbReference>
<feature type="domain" description="HTH iclR-type" evidence="5">
    <location>
        <begin position="1"/>
        <end position="63"/>
    </location>
</feature>